<name>A0A1M6NJA7_9PROT</name>
<keyword evidence="3" id="KW-0804">Transcription</keyword>
<evidence type="ECO:0000256" key="1">
    <source>
        <dbReference type="ARBA" id="ARBA00023015"/>
    </source>
</evidence>
<keyword evidence="2 4" id="KW-0238">DNA-binding</keyword>
<dbReference type="InterPro" id="IPR050109">
    <property type="entry name" value="HTH-type_TetR-like_transc_reg"/>
</dbReference>
<dbReference type="GO" id="GO:0003700">
    <property type="term" value="F:DNA-binding transcription factor activity"/>
    <property type="evidence" value="ECO:0007669"/>
    <property type="project" value="TreeGrafter"/>
</dbReference>
<dbReference type="PROSITE" id="PS50977">
    <property type="entry name" value="HTH_TETR_2"/>
    <property type="match status" value="1"/>
</dbReference>
<dbReference type="AlphaFoldDB" id="A0A1M6NJA7"/>
<evidence type="ECO:0000256" key="5">
    <source>
        <dbReference type="SAM" id="MobiDB-lite"/>
    </source>
</evidence>
<dbReference type="PANTHER" id="PTHR30055:SF234">
    <property type="entry name" value="HTH-TYPE TRANSCRIPTIONAL REGULATOR BETI"/>
    <property type="match status" value="1"/>
</dbReference>
<dbReference type="SUPFAM" id="SSF46689">
    <property type="entry name" value="Homeodomain-like"/>
    <property type="match status" value="1"/>
</dbReference>
<organism evidence="7 8">
    <name type="scientific">Muricoccus roseus</name>
    <dbReference type="NCBI Taxonomy" id="198092"/>
    <lineage>
        <taxon>Bacteria</taxon>
        <taxon>Pseudomonadati</taxon>
        <taxon>Pseudomonadota</taxon>
        <taxon>Alphaproteobacteria</taxon>
        <taxon>Acetobacterales</taxon>
        <taxon>Roseomonadaceae</taxon>
        <taxon>Muricoccus</taxon>
    </lineage>
</organism>
<feature type="compositionally biased region" description="Basic and acidic residues" evidence="5">
    <location>
        <begin position="17"/>
        <end position="30"/>
    </location>
</feature>
<evidence type="ECO:0000256" key="2">
    <source>
        <dbReference type="ARBA" id="ARBA00023125"/>
    </source>
</evidence>
<dbReference type="OrthoDB" id="2356263at2"/>
<proteinExistence type="predicted"/>
<evidence type="ECO:0000313" key="7">
    <source>
        <dbReference type="EMBL" id="SHJ95838.1"/>
    </source>
</evidence>
<dbReference type="InterPro" id="IPR036271">
    <property type="entry name" value="Tet_transcr_reg_TetR-rel_C_sf"/>
</dbReference>
<dbReference type="SUPFAM" id="SSF48498">
    <property type="entry name" value="Tetracyclin repressor-like, C-terminal domain"/>
    <property type="match status" value="1"/>
</dbReference>
<dbReference type="Pfam" id="PF00440">
    <property type="entry name" value="TetR_N"/>
    <property type="match status" value="1"/>
</dbReference>
<feature type="domain" description="HTH tetR-type" evidence="6">
    <location>
        <begin position="30"/>
        <end position="90"/>
    </location>
</feature>
<dbReference type="InterPro" id="IPR023772">
    <property type="entry name" value="DNA-bd_HTH_TetR-type_CS"/>
</dbReference>
<dbReference type="Gene3D" id="1.10.357.10">
    <property type="entry name" value="Tetracycline Repressor, domain 2"/>
    <property type="match status" value="1"/>
</dbReference>
<reference evidence="7 8" key="1">
    <citation type="submission" date="2016-11" db="EMBL/GenBank/DDBJ databases">
        <authorList>
            <person name="Jaros S."/>
            <person name="Januszkiewicz K."/>
            <person name="Wedrychowicz H."/>
        </authorList>
    </citation>
    <scope>NUCLEOTIDE SEQUENCE [LARGE SCALE GENOMIC DNA]</scope>
    <source>
        <strain evidence="7 8">DSM 14916</strain>
    </source>
</reference>
<dbReference type="Proteomes" id="UP000184387">
    <property type="component" value="Unassembled WGS sequence"/>
</dbReference>
<protein>
    <submittedName>
        <fullName evidence="7">Transcriptional regulator, TetR family</fullName>
    </submittedName>
</protein>
<dbReference type="GO" id="GO:0000976">
    <property type="term" value="F:transcription cis-regulatory region binding"/>
    <property type="evidence" value="ECO:0007669"/>
    <property type="project" value="TreeGrafter"/>
</dbReference>
<feature type="region of interest" description="Disordered" evidence="5">
    <location>
        <begin position="1"/>
        <end position="30"/>
    </location>
</feature>
<dbReference type="EMBL" id="FQZF01000026">
    <property type="protein sequence ID" value="SHJ95838.1"/>
    <property type="molecule type" value="Genomic_DNA"/>
</dbReference>
<evidence type="ECO:0000256" key="3">
    <source>
        <dbReference type="ARBA" id="ARBA00023163"/>
    </source>
</evidence>
<evidence type="ECO:0000313" key="8">
    <source>
        <dbReference type="Proteomes" id="UP000184387"/>
    </source>
</evidence>
<keyword evidence="1" id="KW-0805">Transcription regulation</keyword>
<evidence type="ECO:0000259" key="6">
    <source>
        <dbReference type="PROSITE" id="PS50977"/>
    </source>
</evidence>
<dbReference type="InterPro" id="IPR001647">
    <property type="entry name" value="HTH_TetR"/>
</dbReference>
<dbReference type="InterPro" id="IPR009057">
    <property type="entry name" value="Homeodomain-like_sf"/>
</dbReference>
<dbReference type="Gene3D" id="1.10.10.60">
    <property type="entry name" value="Homeodomain-like"/>
    <property type="match status" value="1"/>
</dbReference>
<gene>
    <name evidence="7" type="ORF">SAMN02745194_03822</name>
</gene>
<evidence type="ECO:0000256" key="4">
    <source>
        <dbReference type="PROSITE-ProRule" id="PRU00335"/>
    </source>
</evidence>
<feature type="DNA-binding region" description="H-T-H motif" evidence="4">
    <location>
        <begin position="53"/>
        <end position="72"/>
    </location>
</feature>
<sequence length="260" mass="28182">MRPPLRTDAPAPGKRSKPADEERAQFPRGEEVRQRILAASIEEFADHGYKGASTRGIASRADVNIAALNYYFGGKPKLYRASVDYIVDWTNQLLEPIAAEARAALQREDLSPQEARRVLASYLGNLSGFFLGAHGEGWRPSWSILLARTEFEPPEGDPWTFSSTLGILMLPFGGLTARALGRPPEDEECRAIALGMLAQVLFFRVKPSGEMPGMGWEHVDETRKALMQGVLVRSCLATIDAFAAVGSPAPSPGRGGSSAA</sequence>
<dbReference type="PANTHER" id="PTHR30055">
    <property type="entry name" value="HTH-TYPE TRANSCRIPTIONAL REGULATOR RUTR"/>
    <property type="match status" value="1"/>
</dbReference>
<accession>A0A1M6NJA7</accession>
<dbReference type="PROSITE" id="PS01081">
    <property type="entry name" value="HTH_TETR_1"/>
    <property type="match status" value="1"/>
</dbReference>
<keyword evidence="8" id="KW-1185">Reference proteome</keyword>
<dbReference type="STRING" id="198092.SAMN02745194_03822"/>